<sequence length="489" mass="51974">MREVTALARANDLVHTAQRAYAGDRAATEQLADCRRRIDQPLRVALAGSLKAGKSTLLNAIVGQEIAPTDATECTRVVTWYRGGPTPTVTARYDGERSANVLVQRTGGRLSFDLGALTADRVDRIEVQWPAGDLDRTTIIDTPGTSSLSKDVSDRTLGFLTPDEGGSGADAVVYLLRTLAATDIAFLERIGNRVGGESGPLGVVGVVSRADEIGAGRLDAMLSARDVAARFAGELENTGLCQSVVPVAGLLALGARTLRQDEFHALRVLAAVSAEDFQLAMLSADRFAASGIIPGADPEAHRRLVRRLGLYGIRMAVTLLRMGTTDAPSLCRGLLERSGLDELRDVLETQFGQRAGDLKAHSALLALKRVLIAHPGADSAALIRSADRLLSDTHGFEEMRMLGRLRSTATGFGADESVDLQRLLGGVGVDARVRLGLGPHASAAEQRAAAVAQVQRWRARSAHPLNDAFTTRCARTAARSAEGIVARLQ</sequence>
<organism evidence="2 3">
    <name type="scientific">Speluncibacter jeojiensis</name>
    <dbReference type="NCBI Taxonomy" id="2710754"/>
    <lineage>
        <taxon>Bacteria</taxon>
        <taxon>Bacillati</taxon>
        <taxon>Actinomycetota</taxon>
        <taxon>Actinomycetes</taxon>
        <taxon>Mycobacteriales</taxon>
        <taxon>Speluncibacteraceae</taxon>
        <taxon>Speluncibacter</taxon>
    </lineage>
</organism>
<reference evidence="2" key="1">
    <citation type="submission" date="2022-08" db="EMBL/GenBank/DDBJ databases">
        <title>Genome analysis of Corynebacteriales strain.</title>
        <authorList>
            <person name="Lee S.D."/>
        </authorList>
    </citation>
    <scope>NUCLEOTIDE SEQUENCE</scope>
    <source>
        <strain evidence="2">D3-21</strain>
    </source>
</reference>
<name>A0A9X4REA5_9ACTN</name>
<gene>
    <name evidence="2" type="ORF">NVS88_14125</name>
</gene>
<accession>A0A9X4REA5</accession>
<dbReference type="InterPro" id="IPR045063">
    <property type="entry name" value="Dynamin_N"/>
</dbReference>
<dbReference type="Pfam" id="PF00350">
    <property type="entry name" value="Dynamin_N"/>
    <property type="match status" value="1"/>
</dbReference>
<dbReference type="EMBL" id="JANRHA010000009">
    <property type="protein sequence ID" value="MDG3015695.1"/>
    <property type="molecule type" value="Genomic_DNA"/>
</dbReference>
<evidence type="ECO:0000313" key="3">
    <source>
        <dbReference type="Proteomes" id="UP001152755"/>
    </source>
</evidence>
<dbReference type="InterPro" id="IPR027417">
    <property type="entry name" value="P-loop_NTPase"/>
</dbReference>
<evidence type="ECO:0000313" key="2">
    <source>
        <dbReference type="EMBL" id="MDG3015695.1"/>
    </source>
</evidence>
<dbReference type="Gene3D" id="3.40.50.300">
    <property type="entry name" value="P-loop containing nucleotide triphosphate hydrolases"/>
    <property type="match status" value="1"/>
</dbReference>
<keyword evidence="3" id="KW-1185">Reference proteome</keyword>
<dbReference type="RefSeq" id="WP_277831697.1">
    <property type="nucleotide sequence ID" value="NZ_JAAIVF010000002.1"/>
</dbReference>
<feature type="domain" description="Dynamin N-terminal" evidence="1">
    <location>
        <begin position="44"/>
        <end position="150"/>
    </location>
</feature>
<comment type="caution">
    <text evidence="2">The sequence shown here is derived from an EMBL/GenBank/DDBJ whole genome shotgun (WGS) entry which is preliminary data.</text>
</comment>
<dbReference type="SUPFAM" id="SSF52540">
    <property type="entry name" value="P-loop containing nucleoside triphosphate hydrolases"/>
    <property type="match status" value="1"/>
</dbReference>
<evidence type="ECO:0000259" key="1">
    <source>
        <dbReference type="Pfam" id="PF00350"/>
    </source>
</evidence>
<dbReference type="AlphaFoldDB" id="A0A9X4REA5"/>
<proteinExistence type="predicted"/>
<dbReference type="Proteomes" id="UP001152755">
    <property type="component" value="Unassembled WGS sequence"/>
</dbReference>
<protein>
    <submittedName>
        <fullName evidence="2">Dynamin family protein</fullName>
    </submittedName>
</protein>